<feature type="transmembrane region" description="Helical" evidence="5">
    <location>
        <begin position="47"/>
        <end position="64"/>
    </location>
</feature>
<dbReference type="EMBL" id="CP015772">
    <property type="protein sequence ID" value="ANH82767.1"/>
    <property type="molecule type" value="Genomic_DNA"/>
</dbReference>
<evidence type="ECO:0000256" key="4">
    <source>
        <dbReference type="ARBA" id="ARBA00023136"/>
    </source>
</evidence>
<dbReference type="AlphaFoldDB" id="A0A1A9I502"/>
<keyword evidence="2 5" id="KW-0812">Transmembrane</keyword>
<sequence>MSNSILWVLQIIAAGAFLYSGVCKLLLPEQKLVAMGQTGVEGLHPYFIKFIGISEVAGVIGLIVPVYLHIAVWLTPVAAICLAFIMPFAARIHYKRNEPKNVLTNVILFIICILIACGRVFMNQ</sequence>
<evidence type="ECO:0000256" key="1">
    <source>
        <dbReference type="ARBA" id="ARBA00004141"/>
    </source>
</evidence>
<keyword evidence="4 5" id="KW-0472">Membrane</keyword>
<evidence type="ECO:0008006" key="8">
    <source>
        <dbReference type="Google" id="ProtNLM"/>
    </source>
</evidence>
<accession>A0A1A9I502</accession>
<dbReference type="OrthoDB" id="3385086at2"/>
<keyword evidence="3 5" id="KW-1133">Transmembrane helix</keyword>
<comment type="subcellular location">
    <subcellularLocation>
        <location evidence="1">Membrane</location>
        <topology evidence="1">Multi-pass membrane protein</topology>
    </subcellularLocation>
</comment>
<dbReference type="InterPro" id="IPR032808">
    <property type="entry name" value="DoxX"/>
</dbReference>
<dbReference type="Proteomes" id="UP000077667">
    <property type="component" value="Chromosome"/>
</dbReference>
<gene>
    <name evidence="6" type="ORF">A8C56_18870</name>
</gene>
<reference evidence="6 7" key="1">
    <citation type="submission" date="2016-05" db="EMBL/GenBank/DDBJ databases">
        <title>Niabella ginsenosidivorans BS26 whole genome sequencing.</title>
        <authorList>
            <person name="Im W.T."/>
            <person name="Siddiqi M.Z."/>
        </authorList>
    </citation>
    <scope>NUCLEOTIDE SEQUENCE [LARGE SCALE GENOMIC DNA]</scope>
    <source>
        <strain evidence="6 7">BS26</strain>
    </source>
</reference>
<feature type="transmembrane region" description="Helical" evidence="5">
    <location>
        <begin position="6"/>
        <end position="27"/>
    </location>
</feature>
<feature type="transmembrane region" description="Helical" evidence="5">
    <location>
        <begin position="70"/>
        <end position="90"/>
    </location>
</feature>
<dbReference type="KEGG" id="nia:A8C56_18870"/>
<dbReference type="STRING" id="1176587.A8C56_18870"/>
<dbReference type="Pfam" id="PF13564">
    <property type="entry name" value="DoxX_2"/>
    <property type="match status" value="1"/>
</dbReference>
<evidence type="ECO:0000313" key="7">
    <source>
        <dbReference type="Proteomes" id="UP000077667"/>
    </source>
</evidence>
<protein>
    <recommendedName>
        <fullName evidence="8">DoxX family protein</fullName>
    </recommendedName>
</protein>
<dbReference type="GO" id="GO:0016020">
    <property type="term" value="C:membrane"/>
    <property type="evidence" value="ECO:0007669"/>
    <property type="project" value="UniProtKB-SubCell"/>
</dbReference>
<proteinExistence type="predicted"/>
<name>A0A1A9I502_9BACT</name>
<evidence type="ECO:0000256" key="3">
    <source>
        <dbReference type="ARBA" id="ARBA00022989"/>
    </source>
</evidence>
<keyword evidence="7" id="KW-1185">Reference proteome</keyword>
<dbReference type="RefSeq" id="WP_067759526.1">
    <property type="nucleotide sequence ID" value="NZ_CP015772.1"/>
</dbReference>
<feature type="transmembrane region" description="Helical" evidence="5">
    <location>
        <begin position="102"/>
        <end position="122"/>
    </location>
</feature>
<evidence type="ECO:0000313" key="6">
    <source>
        <dbReference type="EMBL" id="ANH82767.1"/>
    </source>
</evidence>
<organism evidence="6 7">
    <name type="scientific">Niabella ginsenosidivorans</name>
    <dbReference type="NCBI Taxonomy" id="1176587"/>
    <lineage>
        <taxon>Bacteria</taxon>
        <taxon>Pseudomonadati</taxon>
        <taxon>Bacteroidota</taxon>
        <taxon>Chitinophagia</taxon>
        <taxon>Chitinophagales</taxon>
        <taxon>Chitinophagaceae</taxon>
        <taxon>Niabella</taxon>
    </lineage>
</organism>
<evidence type="ECO:0000256" key="2">
    <source>
        <dbReference type="ARBA" id="ARBA00022692"/>
    </source>
</evidence>
<evidence type="ECO:0000256" key="5">
    <source>
        <dbReference type="SAM" id="Phobius"/>
    </source>
</evidence>